<proteinExistence type="predicted"/>
<evidence type="ECO:0000313" key="3">
    <source>
        <dbReference type="Proteomes" id="UP001519293"/>
    </source>
</evidence>
<keyword evidence="3" id="KW-1185">Reference proteome</keyword>
<evidence type="ECO:0000313" key="2">
    <source>
        <dbReference type="EMBL" id="MBP2241033.1"/>
    </source>
</evidence>
<feature type="chain" id="PRO_5046189028" evidence="1">
    <location>
        <begin position="29"/>
        <end position="210"/>
    </location>
</feature>
<dbReference type="Proteomes" id="UP001519293">
    <property type="component" value="Unassembled WGS sequence"/>
</dbReference>
<feature type="signal peptide" evidence="1">
    <location>
        <begin position="1"/>
        <end position="28"/>
    </location>
</feature>
<reference evidence="2 3" key="1">
    <citation type="submission" date="2021-03" db="EMBL/GenBank/DDBJ databases">
        <title>Genomic Encyclopedia of Type Strains, Phase IV (KMG-IV): sequencing the most valuable type-strain genomes for metagenomic binning, comparative biology and taxonomic classification.</title>
        <authorList>
            <person name="Goeker M."/>
        </authorList>
    </citation>
    <scope>NUCLEOTIDE SEQUENCE [LARGE SCALE GENOMIC DNA]</scope>
    <source>
        <strain evidence="2 3">DSM 26675</strain>
    </source>
</reference>
<organism evidence="2 3">
    <name type="scientific">Cytobacillus eiseniae</name>
    <dbReference type="NCBI Taxonomy" id="762947"/>
    <lineage>
        <taxon>Bacteria</taxon>
        <taxon>Bacillati</taxon>
        <taxon>Bacillota</taxon>
        <taxon>Bacilli</taxon>
        <taxon>Bacillales</taxon>
        <taxon>Bacillaceae</taxon>
        <taxon>Cytobacillus</taxon>
    </lineage>
</organism>
<dbReference type="RefSeq" id="WP_066392507.1">
    <property type="nucleotide sequence ID" value="NZ_JAGIKZ010000007.1"/>
</dbReference>
<accession>A0ABS4RDR2</accession>
<dbReference type="EMBL" id="JAGIKZ010000007">
    <property type="protein sequence ID" value="MBP2241033.1"/>
    <property type="molecule type" value="Genomic_DNA"/>
</dbReference>
<gene>
    <name evidence="2" type="ORF">J2Z40_001595</name>
</gene>
<comment type="caution">
    <text evidence="2">The sequence shown here is derived from an EMBL/GenBank/DDBJ whole genome shotgun (WGS) entry which is preliminary data.</text>
</comment>
<sequence length="210" mass="24067">MKKLWMTSTLIFLLIGSIFTFTPNQSFAEETSSEKGEKGHPHHFIDEAEFQRLVDDGYTKKEIIRAAHIAKYADKKIDDVLKIYKENNSSWEKTAEHFGINTEEMKKKCHEHKEKFLEEHKEDVIENVAEYSGKTEAEIESWNKDGVSLGFIVGGAAMAKASNNDLADLIKQKKAGQSFKEIKKSLNLDKEAFHAEMKVLMKQIKKDIKD</sequence>
<protein>
    <submittedName>
        <fullName evidence="2">HicB family RNase H-like nuclease</fullName>
    </submittedName>
</protein>
<evidence type="ECO:0000256" key="1">
    <source>
        <dbReference type="SAM" id="SignalP"/>
    </source>
</evidence>
<keyword evidence="1" id="KW-0732">Signal</keyword>
<name>A0ABS4RDR2_9BACI</name>